<gene>
    <name evidence="1" type="ORF">GCA01S_029_00040</name>
</gene>
<sequence length="225" mass="26360">MAVDFSEKIITDPVDINGFLVHFMDFPDSCPVCHFSISPEFILIHKKQFHLIEVLCGCPSNRCGSLFFAVYEYDSGSKSYWLSHCYPYSGKDKEFPEEIVQLSSDFVQIFNQAHHAEQEGLDRICGVGYRKALEYLIKDFATHLNPDEAEQIRKLPLQQCIQKYINQPEIKEMAERAVWLGNDETHYVRKWKDKDIKDLKNLIDLTVYFISMTLKAKKYREEMVR</sequence>
<evidence type="ECO:0008006" key="3">
    <source>
        <dbReference type="Google" id="ProtNLM"/>
    </source>
</evidence>
<reference evidence="1 2" key="1">
    <citation type="submission" date="2014-04" db="EMBL/GenBank/DDBJ databases">
        <title>Whole genome shotgun sequence of Geobacillus caldoxylosilyticus NBRC 107762.</title>
        <authorList>
            <person name="Hosoyama A."/>
            <person name="Hosoyama Y."/>
            <person name="Katano-Makiyama Y."/>
            <person name="Tsuchikane K."/>
            <person name="Ohji S."/>
            <person name="Ichikawa N."/>
            <person name="Yamazoe A."/>
            <person name="Fujita N."/>
        </authorList>
    </citation>
    <scope>NUCLEOTIDE SEQUENCE [LARGE SCALE GENOMIC DNA]</scope>
    <source>
        <strain evidence="1 2">NBRC 107762</strain>
    </source>
</reference>
<keyword evidence="2" id="KW-1185">Reference proteome</keyword>
<dbReference type="AlphaFoldDB" id="A0A023DFM6"/>
<evidence type="ECO:0000313" key="2">
    <source>
        <dbReference type="Proteomes" id="UP000023561"/>
    </source>
</evidence>
<name>A0A023DFM6_9BACL</name>
<accession>A0A023DFM6</accession>
<dbReference type="Proteomes" id="UP000023561">
    <property type="component" value="Unassembled WGS sequence"/>
</dbReference>
<evidence type="ECO:0000313" key="1">
    <source>
        <dbReference type="EMBL" id="GAJ39826.1"/>
    </source>
</evidence>
<dbReference type="RefSeq" id="WP_008881900.1">
    <property type="nucleotide sequence ID" value="NZ_BAWO01000029.1"/>
</dbReference>
<proteinExistence type="predicted"/>
<dbReference type="EMBL" id="BAWO01000029">
    <property type="protein sequence ID" value="GAJ39826.1"/>
    <property type="molecule type" value="Genomic_DNA"/>
</dbReference>
<comment type="caution">
    <text evidence="1">The sequence shown here is derived from an EMBL/GenBank/DDBJ whole genome shotgun (WGS) entry which is preliminary data.</text>
</comment>
<dbReference type="OrthoDB" id="1092260at2"/>
<organism evidence="1 2">
    <name type="scientific">Parageobacillus caldoxylosilyticus NBRC 107762</name>
    <dbReference type="NCBI Taxonomy" id="1220594"/>
    <lineage>
        <taxon>Bacteria</taxon>
        <taxon>Bacillati</taxon>
        <taxon>Bacillota</taxon>
        <taxon>Bacilli</taxon>
        <taxon>Bacillales</taxon>
        <taxon>Anoxybacillaceae</taxon>
        <taxon>Saccharococcus</taxon>
    </lineage>
</organism>
<protein>
    <recommendedName>
        <fullName evidence="3">DUF4145 domain-containing protein</fullName>
    </recommendedName>
</protein>